<feature type="transmembrane region" description="Helical" evidence="1">
    <location>
        <begin position="211"/>
        <end position="236"/>
    </location>
</feature>
<proteinExistence type="predicted"/>
<dbReference type="PROSITE" id="PS50801">
    <property type="entry name" value="STAS"/>
    <property type="match status" value="1"/>
</dbReference>
<accession>A0A2C9D9J5</accession>
<reference evidence="4" key="1">
    <citation type="submission" date="2017-09" db="EMBL/GenBank/DDBJ databases">
        <title>Genome sequence of Nannocystis excedens DSM 71.</title>
        <authorList>
            <person name="Blom J."/>
        </authorList>
    </citation>
    <scope>NUCLEOTIDE SEQUENCE [LARGE SCALE GENOMIC DNA]</scope>
    <source>
        <strain evidence="4">type strain: E19</strain>
    </source>
</reference>
<evidence type="ECO:0000313" key="4">
    <source>
        <dbReference type="Proteomes" id="UP000223606"/>
    </source>
</evidence>
<dbReference type="InterPro" id="IPR002645">
    <property type="entry name" value="STAS_dom"/>
</dbReference>
<organism evidence="3 4">
    <name type="scientific">Hartmannibacter diazotrophicus</name>
    <dbReference type="NCBI Taxonomy" id="1482074"/>
    <lineage>
        <taxon>Bacteria</taxon>
        <taxon>Pseudomonadati</taxon>
        <taxon>Pseudomonadota</taxon>
        <taxon>Alphaproteobacteria</taxon>
        <taxon>Hyphomicrobiales</taxon>
        <taxon>Pleomorphomonadaceae</taxon>
        <taxon>Hartmannibacter</taxon>
    </lineage>
</organism>
<dbReference type="Pfam" id="PF13466">
    <property type="entry name" value="STAS_2"/>
    <property type="match status" value="1"/>
</dbReference>
<keyword evidence="4" id="KW-1185">Reference proteome</keyword>
<dbReference type="GO" id="GO:0005548">
    <property type="term" value="F:phospholipid transporter activity"/>
    <property type="evidence" value="ECO:0007669"/>
    <property type="project" value="TreeGrafter"/>
</dbReference>
<keyword evidence="1" id="KW-1133">Transmembrane helix</keyword>
<feature type="domain" description="STAS" evidence="2">
    <location>
        <begin position="26"/>
        <end position="110"/>
    </location>
</feature>
<evidence type="ECO:0000313" key="3">
    <source>
        <dbReference type="EMBL" id="SON56255.1"/>
    </source>
</evidence>
<dbReference type="KEGG" id="hdi:HDIA_2714"/>
<dbReference type="InterPro" id="IPR030802">
    <property type="entry name" value="Permease_MalE"/>
</dbReference>
<feature type="transmembrane region" description="Helical" evidence="1">
    <location>
        <begin position="362"/>
        <end position="385"/>
    </location>
</feature>
<feature type="transmembrane region" description="Helical" evidence="1">
    <location>
        <begin position="141"/>
        <end position="160"/>
    </location>
</feature>
<feature type="transmembrane region" description="Helical" evidence="1">
    <location>
        <begin position="257"/>
        <end position="284"/>
    </location>
</feature>
<dbReference type="Pfam" id="PF02405">
    <property type="entry name" value="MlaE"/>
    <property type="match status" value="1"/>
</dbReference>
<dbReference type="InterPro" id="IPR036513">
    <property type="entry name" value="STAS_dom_sf"/>
</dbReference>
<name>A0A2C9D9J5_9HYPH</name>
<gene>
    <name evidence="3" type="primary">mlaE</name>
    <name evidence="3" type="ORF">HDIA_2714</name>
</gene>
<dbReference type="RefSeq" id="WP_099556660.1">
    <property type="nucleotide sequence ID" value="NZ_LT960614.1"/>
</dbReference>
<evidence type="ECO:0000256" key="1">
    <source>
        <dbReference type="SAM" id="Phobius"/>
    </source>
</evidence>
<dbReference type="PANTHER" id="PTHR30188">
    <property type="entry name" value="ABC TRANSPORTER PERMEASE PROTEIN-RELATED"/>
    <property type="match status" value="1"/>
</dbReference>
<dbReference type="SUPFAM" id="SSF52091">
    <property type="entry name" value="SpoIIaa-like"/>
    <property type="match status" value="1"/>
</dbReference>
<dbReference type="AlphaFoldDB" id="A0A2C9D9J5"/>
<keyword evidence="1" id="KW-0472">Membrane</keyword>
<dbReference type="EMBL" id="LT960614">
    <property type="protein sequence ID" value="SON56255.1"/>
    <property type="molecule type" value="Genomic_DNA"/>
</dbReference>
<feature type="transmembrane region" description="Helical" evidence="1">
    <location>
        <begin position="290"/>
        <end position="306"/>
    </location>
</feature>
<dbReference type="GO" id="GO:0043190">
    <property type="term" value="C:ATP-binding cassette (ABC) transporter complex"/>
    <property type="evidence" value="ECO:0007669"/>
    <property type="project" value="InterPro"/>
</dbReference>
<dbReference type="Gene3D" id="3.30.750.24">
    <property type="entry name" value="STAS domain"/>
    <property type="match status" value="1"/>
</dbReference>
<dbReference type="OrthoDB" id="9805022at2"/>
<dbReference type="PANTHER" id="PTHR30188:SF3">
    <property type="entry name" value="ABC TRANSPORTER PERMEASE"/>
    <property type="match status" value="1"/>
</dbReference>
<evidence type="ECO:0000259" key="2">
    <source>
        <dbReference type="PROSITE" id="PS50801"/>
    </source>
</evidence>
<dbReference type="Proteomes" id="UP000223606">
    <property type="component" value="Chromosome 1"/>
</dbReference>
<sequence length="387" mass="41320">MSVEASDSVGEHAAGEIAAVETPGRLVFSGEWTISTARKLEEPLDEALPKDSGETAVLVIDGSGIKRMDTAGAWLIENARRTCNMRSIDVQLVGFDPEDTILLQTVSKLLLDVPKEPEEKPLLRRWLEAVGHEVVDLGYDVIAVLSLFGEMVAGIGQIITRKQPMRWAAFFTQMDRVGLKAIPIIALMSFLIGMIIAQQGGFYLRTFGAEVYVIALVGVLVCREIGVLLTAIMIAGRSGSAMTAEIGSMKMREEIDALTVLGVSPTCVLVVPRVMALVLTLPLLTVVSDLSAMAGAWIVVVFYIGLPTDTFLQLLREAVTVTYFLIGVVKAPVMAATIGLVACTEGMKVSGSAESLGLHTTISVVKGIFAVILMDGIFAIVLASLGI</sequence>
<feature type="transmembrane region" description="Helical" evidence="1">
    <location>
        <begin position="318"/>
        <end position="342"/>
    </location>
</feature>
<keyword evidence="1" id="KW-0812">Transmembrane</keyword>
<feature type="transmembrane region" description="Helical" evidence="1">
    <location>
        <begin position="181"/>
        <end position="199"/>
    </location>
</feature>
<protein>
    <submittedName>
        <fullName evidence="3">Putative phospholipid ABC transporter permease protein MlaE</fullName>
    </submittedName>
</protein>
<dbReference type="InterPro" id="IPR058548">
    <property type="entry name" value="MlaB-like_STAS"/>
</dbReference>